<comment type="subcellular location">
    <subcellularLocation>
        <location evidence="1 8">Nucleus</location>
    </subcellularLocation>
</comment>
<reference evidence="12 13" key="1">
    <citation type="journal article" date="2018" name="Mol. Biol. Evol.">
        <title>Broad Genomic Sampling Reveals a Smut Pathogenic Ancestry of the Fungal Clade Ustilaginomycotina.</title>
        <authorList>
            <person name="Kijpornyongpan T."/>
            <person name="Mondo S.J."/>
            <person name="Barry K."/>
            <person name="Sandor L."/>
            <person name="Lee J."/>
            <person name="Lipzen A."/>
            <person name="Pangilinan J."/>
            <person name="LaButti K."/>
            <person name="Hainaut M."/>
            <person name="Henrissat B."/>
            <person name="Grigoriev I.V."/>
            <person name="Spatafora J.W."/>
            <person name="Aime M.C."/>
        </authorList>
    </citation>
    <scope>NUCLEOTIDE SEQUENCE [LARGE SCALE GENOMIC DNA]</scope>
    <source>
        <strain evidence="12 13">MCA 5214</strain>
    </source>
</reference>
<dbReference type="InterPro" id="IPR012677">
    <property type="entry name" value="Nucleotide-bd_a/b_plait_sf"/>
</dbReference>
<evidence type="ECO:0000256" key="5">
    <source>
        <dbReference type="ARBA" id="ARBA00023187"/>
    </source>
</evidence>
<dbReference type="GO" id="GO:0000339">
    <property type="term" value="F:RNA cap binding"/>
    <property type="evidence" value="ECO:0007669"/>
    <property type="project" value="InterPro"/>
</dbReference>
<keyword evidence="6 8" id="KW-0539">Nucleus</keyword>
<dbReference type="OrthoDB" id="201398at2759"/>
<feature type="compositionally biased region" description="Basic and acidic residues" evidence="10">
    <location>
        <begin position="206"/>
        <end position="215"/>
    </location>
</feature>
<dbReference type="GO" id="GO:0005634">
    <property type="term" value="C:nucleus"/>
    <property type="evidence" value="ECO:0007669"/>
    <property type="project" value="UniProtKB-SubCell"/>
</dbReference>
<keyword evidence="3 8" id="KW-0507">mRNA processing</keyword>
<comment type="similarity">
    <text evidence="2 8">Belongs to the RRM NCBP2 family.</text>
</comment>
<keyword evidence="13" id="KW-1185">Reference proteome</keyword>
<dbReference type="Gene3D" id="3.30.70.330">
    <property type="match status" value="1"/>
</dbReference>
<sequence length="251" mass="28679">MRFLPWLMPFSCPSTDRDSRSRATHESYKAALSTTSTLYLGNLSFYTTEEQIYELFNRVSLPSAGGGIRRIIMGLDRVQKTPCGFAFVEFYTHQEALLSLRHISSTKLDERLIRCDLDPGYTEGRQYGRGRSGGQVRDEYRMEYDAGRGGWGAGRLREEEERKMRMEQERLKEQENLYRDAEMEGREFAGQTGATIPGGAEAEYFESERREREADTSVASVGRKRGRDGDEGDSDDDDEGGKRRRARSESE</sequence>
<dbReference type="GeneID" id="37030471"/>
<dbReference type="PANTHER" id="PTHR18847">
    <property type="entry name" value="20 KD NUCLEAR CAP BINDING PROTEIN"/>
    <property type="match status" value="1"/>
</dbReference>
<evidence type="ECO:0000256" key="7">
    <source>
        <dbReference type="PROSITE-ProRule" id="PRU00176"/>
    </source>
</evidence>
<evidence type="ECO:0000256" key="2">
    <source>
        <dbReference type="ARBA" id="ARBA00010725"/>
    </source>
</evidence>
<dbReference type="Pfam" id="PF00076">
    <property type="entry name" value="RRM_1"/>
    <property type="match status" value="1"/>
</dbReference>
<keyword evidence="4 7" id="KW-0694">RNA-binding</keyword>
<dbReference type="SUPFAM" id="SSF54928">
    <property type="entry name" value="RNA-binding domain, RBD"/>
    <property type="match status" value="1"/>
</dbReference>
<protein>
    <recommendedName>
        <fullName evidence="8">Nuclear cap-binding protein subunit 2</fullName>
    </recommendedName>
    <alternativeName>
        <fullName evidence="8">20 kDa nuclear cap-binding protein</fullName>
    </alternativeName>
</protein>
<dbReference type="InterPro" id="IPR035979">
    <property type="entry name" value="RBD_domain_sf"/>
</dbReference>
<evidence type="ECO:0000256" key="6">
    <source>
        <dbReference type="ARBA" id="ARBA00023242"/>
    </source>
</evidence>
<feature type="domain" description="RRM" evidence="11">
    <location>
        <begin position="36"/>
        <end position="120"/>
    </location>
</feature>
<evidence type="ECO:0000256" key="3">
    <source>
        <dbReference type="ARBA" id="ARBA00022664"/>
    </source>
</evidence>
<evidence type="ECO:0000313" key="13">
    <source>
        <dbReference type="Proteomes" id="UP000245884"/>
    </source>
</evidence>
<dbReference type="InterPro" id="IPR027157">
    <property type="entry name" value="NCBP2"/>
</dbReference>
<dbReference type="CDD" id="cd12240">
    <property type="entry name" value="RRM_NCBP2"/>
    <property type="match status" value="1"/>
</dbReference>
<gene>
    <name evidence="12" type="ORF">BDZ90DRAFT_264924</name>
</gene>
<evidence type="ECO:0000256" key="1">
    <source>
        <dbReference type="ARBA" id="ARBA00004123"/>
    </source>
</evidence>
<dbReference type="PROSITE" id="PS50102">
    <property type="entry name" value="RRM"/>
    <property type="match status" value="1"/>
</dbReference>
<keyword evidence="5 8" id="KW-0508">mRNA splicing</keyword>
<accession>A0A316US32</accession>
<dbReference type="RefSeq" id="XP_025361743.1">
    <property type="nucleotide sequence ID" value="XM_025508648.1"/>
</dbReference>
<organism evidence="12 13">
    <name type="scientific">Jaminaea rosea</name>
    <dbReference type="NCBI Taxonomy" id="1569628"/>
    <lineage>
        <taxon>Eukaryota</taxon>
        <taxon>Fungi</taxon>
        <taxon>Dikarya</taxon>
        <taxon>Basidiomycota</taxon>
        <taxon>Ustilaginomycotina</taxon>
        <taxon>Exobasidiomycetes</taxon>
        <taxon>Microstromatales</taxon>
        <taxon>Microstromatales incertae sedis</taxon>
        <taxon>Jaminaea</taxon>
    </lineage>
</organism>
<evidence type="ECO:0000256" key="10">
    <source>
        <dbReference type="SAM" id="MobiDB-lite"/>
    </source>
</evidence>
<evidence type="ECO:0000313" key="12">
    <source>
        <dbReference type="EMBL" id="PWN27131.1"/>
    </source>
</evidence>
<feature type="compositionally biased region" description="Acidic residues" evidence="10">
    <location>
        <begin position="230"/>
        <end position="239"/>
    </location>
</feature>
<dbReference type="Proteomes" id="UP000245884">
    <property type="component" value="Unassembled WGS sequence"/>
</dbReference>
<evidence type="ECO:0000256" key="9">
    <source>
        <dbReference type="SAM" id="Coils"/>
    </source>
</evidence>
<dbReference type="SMART" id="SM00360">
    <property type="entry name" value="RRM"/>
    <property type="match status" value="1"/>
</dbReference>
<feature type="region of interest" description="Disordered" evidence="10">
    <location>
        <begin position="188"/>
        <end position="251"/>
    </location>
</feature>
<dbReference type="AlphaFoldDB" id="A0A316US32"/>
<evidence type="ECO:0000256" key="8">
    <source>
        <dbReference type="RuleBase" id="RU364036"/>
    </source>
</evidence>
<keyword evidence="9" id="KW-0175">Coiled coil</keyword>
<evidence type="ECO:0000259" key="11">
    <source>
        <dbReference type="PROSITE" id="PS50102"/>
    </source>
</evidence>
<feature type="compositionally biased region" description="Basic residues" evidence="10">
    <location>
        <begin position="242"/>
        <end position="251"/>
    </location>
</feature>
<dbReference type="InterPro" id="IPR034148">
    <property type="entry name" value="NCBP2_RRM"/>
</dbReference>
<evidence type="ECO:0000256" key="4">
    <source>
        <dbReference type="ARBA" id="ARBA00022884"/>
    </source>
</evidence>
<dbReference type="GO" id="GO:0045292">
    <property type="term" value="P:mRNA cis splicing, via spliceosome"/>
    <property type="evidence" value="ECO:0007669"/>
    <property type="project" value="InterPro"/>
</dbReference>
<dbReference type="PANTHER" id="PTHR18847:SF0">
    <property type="entry name" value="NUCLEAR CAP-BINDING PROTEIN SUBUNIT 2"/>
    <property type="match status" value="1"/>
</dbReference>
<proteinExistence type="inferred from homology"/>
<dbReference type="InterPro" id="IPR000504">
    <property type="entry name" value="RRM_dom"/>
</dbReference>
<name>A0A316US32_9BASI</name>
<feature type="coiled-coil region" evidence="9">
    <location>
        <begin position="156"/>
        <end position="184"/>
    </location>
</feature>
<dbReference type="EMBL" id="KZ819669">
    <property type="protein sequence ID" value="PWN27131.1"/>
    <property type="molecule type" value="Genomic_DNA"/>
</dbReference>
<dbReference type="GO" id="GO:0005846">
    <property type="term" value="C:nuclear cap binding complex"/>
    <property type="evidence" value="ECO:0007669"/>
    <property type="project" value="InterPro"/>
</dbReference>
<dbReference type="STRING" id="1569628.A0A316US32"/>